<proteinExistence type="predicted"/>
<evidence type="ECO:0000313" key="2">
    <source>
        <dbReference type="EMBL" id="MBD8488736.1"/>
    </source>
</evidence>
<evidence type="ECO:0008006" key="4">
    <source>
        <dbReference type="Google" id="ProtNLM"/>
    </source>
</evidence>
<dbReference type="EMBL" id="JACYTQ010000002">
    <property type="protein sequence ID" value="MBD8488736.1"/>
    <property type="molecule type" value="Genomic_DNA"/>
</dbReference>
<evidence type="ECO:0000256" key="1">
    <source>
        <dbReference type="SAM" id="Phobius"/>
    </source>
</evidence>
<keyword evidence="1" id="KW-0812">Transmembrane</keyword>
<dbReference type="InterPro" id="IPR036514">
    <property type="entry name" value="SGNH_hydro_sf"/>
</dbReference>
<sequence length="323" mass="38444">MKKFLIQLIIFIIPVGMILVSMEVYLRQNNIYRAKKTFLDNNKQDIEALILGPSYSWRSINPEFLDTKTASLAHEASAINTNMMLFDKYAPQLPKLKYVIFDLSIGFLDTHNEENWESKHLFNIYYDIKSSNNNLEDYFLLSSNFKYYTKLCLSYITDPDNIPAFNDSGFIYKLSKQEDIFRIHEYNSERLKQADVLYRRLDYQNTINEENYHSNIDLLKGLITYCRENKINLIFISPPKSYLNNEKISTEAITRRQKFIDDITPDPYISFWNYENFHEQDINLFYDDTHLNPKGAELFTKTLNRKLDNYLINRNRAEMQSEF</sequence>
<dbReference type="Gene3D" id="3.40.50.1110">
    <property type="entry name" value="SGNH hydrolase"/>
    <property type="match status" value="1"/>
</dbReference>
<protein>
    <recommendedName>
        <fullName evidence="4">SGNH/GDSL hydrolase family protein</fullName>
    </recommendedName>
</protein>
<keyword evidence="1" id="KW-0472">Membrane</keyword>
<feature type="transmembrane region" description="Helical" evidence="1">
    <location>
        <begin position="6"/>
        <end position="26"/>
    </location>
</feature>
<dbReference type="Proteomes" id="UP000647133">
    <property type="component" value="Unassembled WGS sequence"/>
</dbReference>
<keyword evidence="3" id="KW-1185">Reference proteome</keyword>
<dbReference type="SUPFAM" id="SSF52266">
    <property type="entry name" value="SGNH hydrolase"/>
    <property type="match status" value="1"/>
</dbReference>
<gene>
    <name evidence="2" type="ORF">IFO69_08270</name>
</gene>
<accession>A0ABR9AK91</accession>
<organism evidence="2 3">
    <name type="scientific">Echinicola arenosa</name>
    <dbReference type="NCBI Taxonomy" id="2774144"/>
    <lineage>
        <taxon>Bacteria</taxon>
        <taxon>Pseudomonadati</taxon>
        <taxon>Bacteroidota</taxon>
        <taxon>Cytophagia</taxon>
        <taxon>Cytophagales</taxon>
        <taxon>Cyclobacteriaceae</taxon>
        <taxon>Echinicola</taxon>
    </lineage>
</organism>
<dbReference type="RefSeq" id="WP_192009588.1">
    <property type="nucleotide sequence ID" value="NZ_JACYTQ010000002.1"/>
</dbReference>
<comment type="caution">
    <text evidence="2">The sequence shown here is derived from an EMBL/GenBank/DDBJ whole genome shotgun (WGS) entry which is preliminary data.</text>
</comment>
<evidence type="ECO:0000313" key="3">
    <source>
        <dbReference type="Proteomes" id="UP000647133"/>
    </source>
</evidence>
<reference evidence="2 3" key="1">
    <citation type="submission" date="2020-09" db="EMBL/GenBank/DDBJ databases">
        <title>Echinicola sp. CAU 1574 isolated from sand of Sido Beach.</title>
        <authorList>
            <person name="Kim W."/>
        </authorList>
    </citation>
    <scope>NUCLEOTIDE SEQUENCE [LARGE SCALE GENOMIC DNA]</scope>
    <source>
        <strain evidence="2 3">CAU 1574</strain>
    </source>
</reference>
<keyword evidence="1" id="KW-1133">Transmembrane helix</keyword>
<name>A0ABR9AK91_9BACT</name>